<dbReference type="NCBIfam" id="NF040493">
    <property type="entry name" value="TA_anti_VapB"/>
    <property type="match status" value="1"/>
</dbReference>
<dbReference type="InterPro" id="IPR051734">
    <property type="entry name" value="VapB_TA_antitoxins"/>
</dbReference>
<accession>A0ABV7U9Q6</accession>
<name>A0ABV7U9Q6_9RHOB</name>
<dbReference type="SUPFAM" id="SSF89447">
    <property type="entry name" value="AbrB/MazE/MraZ-like"/>
    <property type="match status" value="1"/>
</dbReference>
<evidence type="ECO:0000313" key="5">
    <source>
        <dbReference type="Proteomes" id="UP001595539"/>
    </source>
</evidence>
<dbReference type="PANTHER" id="PTHR37550:SF3">
    <property type="entry name" value="ANTITOXIN VAPB1"/>
    <property type="match status" value="1"/>
</dbReference>
<feature type="domain" description="SpoVT-AbrB" evidence="3">
    <location>
        <begin position="5"/>
        <end position="45"/>
    </location>
</feature>
<protein>
    <submittedName>
        <fullName evidence="4">Antitoxin</fullName>
    </submittedName>
</protein>
<keyword evidence="5" id="KW-1185">Reference proteome</keyword>
<dbReference type="RefSeq" id="WP_377764291.1">
    <property type="nucleotide sequence ID" value="NZ_JBHRXY010000049.1"/>
</dbReference>
<sequence>MAHIAKVFQSGNSQAVRLPKDFRLDVSEVEITREGDALILRPRTPEARPWASLRAAVNRGVSPDFMVEGREQPTHQHRPDLDQLFS</sequence>
<dbReference type="InterPro" id="IPR037914">
    <property type="entry name" value="SpoVT-AbrB_sf"/>
</dbReference>
<reference evidence="5" key="1">
    <citation type="journal article" date="2019" name="Int. J. Syst. Evol. Microbiol.">
        <title>The Global Catalogue of Microorganisms (GCM) 10K type strain sequencing project: providing services to taxonomists for standard genome sequencing and annotation.</title>
        <authorList>
            <consortium name="The Broad Institute Genomics Platform"/>
            <consortium name="The Broad Institute Genome Sequencing Center for Infectious Disease"/>
            <person name="Wu L."/>
            <person name="Ma J."/>
        </authorList>
    </citation>
    <scope>NUCLEOTIDE SEQUENCE [LARGE SCALE GENOMIC DNA]</scope>
    <source>
        <strain evidence="5">KCTC 42473</strain>
    </source>
</reference>
<dbReference type="PANTHER" id="PTHR37550">
    <property type="entry name" value="ANTITOXIN VAPB1"/>
    <property type="match status" value="1"/>
</dbReference>
<dbReference type="PROSITE" id="PS51740">
    <property type="entry name" value="SPOVT_ABRB"/>
    <property type="match status" value="1"/>
</dbReference>
<proteinExistence type="inferred from homology"/>
<dbReference type="InterPro" id="IPR047976">
    <property type="entry name" value="Anti_VapB2-like"/>
</dbReference>
<evidence type="ECO:0000259" key="3">
    <source>
        <dbReference type="PROSITE" id="PS51740"/>
    </source>
</evidence>
<dbReference type="Gene3D" id="2.10.260.10">
    <property type="match status" value="1"/>
</dbReference>
<comment type="similarity">
    <text evidence="1">Belongs to the VapB family.</text>
</comment>
<gene>
    <name evidence="4" type="ORF">ACFOM8_20865</name>
</gene>
<organism evidence="4 5">
    <name type="scientific">Paracoccus angustae</name>
    <dbReference type="NCBI Taxonomy" id="1671480"/>
    <lineage>
        <taxon>Bacteria</taxon>
        <taxon>Pseudomonadati</taxon>
        <taxon>Pseudomonadota</taxon>
        <taxon>Alphaproteobacteria</taxon>
        <taxon>Rhodobacterales</taxon>
        <taxon>Paracoccaceae</taxon>
        <taxon>Paracoccus</taxon>
    </lineage>
</organism>
<dbReference type="Pfam" id="PF04014">
    <property type="entry name" value="MazE_antitoxin"/>
    <property type="match status" value="1"/>
</dbReference>
<keyword evidence="2" id="KW-0238">DNA-binding</keyword>
<dbReference type="SMART" id="SM00966">
    <property type="entry name" value="SpoVT_AbrB"/>
    <property type="match status" value="1"/>
</dbReference>
<dbReference type="EMBL" id="JBHRXY010000049">
    <property type="protein sequence ID" value="MFC3631879.1"/>
    <property type="molecule type" value="Genomic_DNA"/>
</dbReference>
<evidence type="ECO:0000256" key="1">
    <source>
        <dbReference type="ARBA" id="ARBA00007924"/>
    </source>
</evidence>
<evidence type="ECO:0000313" key="4">
    <source>
        <dbReference type="EMBL" id="MFC3631879.1"/>
    </source>
</evidence>
<dbReference type="InterPro" id="IPR007159">
    <property type="entry name" value="SpoVT-AbrB_dom"/>
</dbReference>
<comment type="caution">
    <text evidence="4">The sequence shown here is derived from an EMBL/GenBank/DDBJ whole genome shotgun (WGS) entry which is preliminary data.</text>
</comment>
<dbReference type="Proteomes" id="UP001595539">
    <property type="component" value="Unassembled WGS sequence"/>
</dbReference>
<evidence type="ECO:0000256" key="2">
    <source>
        <dbReference type="PROSITE-ProRule" id="PRU01076"/>
    </source>
</evidence>